<accession>A0A1Y3EA06</accession>
<gene>
    <name evidence="1" type="ORF">D917_10563</name>
</gene>
<proteinExistence type="predicted"/>
<protein>
    <submittedName>
        <fullName evidence="1">Uncharacterized protein</fullName>
    </submittedName>
</protein>
<organism evidence="1 2">
    <name type="scientific">Trichinella nativa</name>
    <dbReference type="NCBI Taxonomy" id="6335"/>
    <lineage>
        <taxon>Eukaryota</taxon>
        <taxon>Metazoa</taxon>
        <taxon>Ecdysozoa</taxon>
        <taxon>Nematoda</taxon>
        <taxon>Enoplea</taxon>
        <taxon>Dorylaimia</taxon>
        <taxon>Trichinellida</taxon>
        <taxon>Trichinellidae</taxon>
        <taxon>Trichinella</taxon>
    </lineage>
</organism>
<evidence type="ECO:0000313" key="2">
    <source>
        <dbReference type="Proteomes" id="UP000243006"/>
    </source>
</evidence>
<dbReference type="Proteomes" id="UP000243006">
    <property type="component" value="Unassembled WGS sequence"/>
</dbReference>
<comment type="caution">
    <text evidence="1">The sequence shown here is derived from an EMBL/GenBank/DDBJ whole genome shotgun (WGS) entry which is preliminary data.</text>
</comment>
<reference evidence="1 2" key="1">
    <citation type="submission" date="2015-04" db="EMBL/GenBank/DDBJ databases">
        <title>Draft genome of the roundworm Trichinella nativa.</title>
        <authorList>
            <person name="Mitreva M."/>
        </authorList>
    </citation>
    <scope>NUCLEOTIDE SEQUENCE [LARGE SCALE GENOMIC DNA]</scope>
    <source>
        <strain evidence="1 2">ISS45</strain>
    </source>
</reference>
<evidence type="ECO:0000313" key="1">
    <source>
        <dbReference type="EMBL" id="OUC41954.1"/>
    </source>
</evidence>
<sequence>MIIVNKYIFTKAFSLETYYNLEQYKRKMDRREDKRMFFNIEEFDVETESVRMSCLTLHSSIEYIHKRSLKMANVHPTTSILLL</sequence>
<dbReference type="EMBL" id="LVZM01018754">
    <property type="protein sequence ID" value="OUC41954.1"/>
    <property type="molecule type" value="Genomic_DNA"/>
</dbReference>
<dbReference type="AlphaFoldDB" id="A0A1Y3EA06"/>
<name>A0A1Y3EA06_9BILA</name>